<accession>A0A0M3HNM8</accession>
<name>A0A0M3HNM8_ASCLU</name>
<protein>
    <submittedName>
        <fullName evidence="2">EB domain-containing protein</fullName>
    </submittedName>
</protein>
<dbReference type="AlphaFoldDB" id="A0A0M3HNM8"/>
<sequence>MKDCCFVLPATQQRGTCSCADQAVLCEQLCIAISSEAYECGCWDGHVLLGDGLGCIGNFDNATVDHISTMTKVYTVIGV</sequence>
<evidence type="ECO:0000313" key="1">
    <source>
        <dbReference type="Proteomes" id="UP000036681"/>
    </source>
</evidence>
<reference evidence="2" key="1">
    <citation type="submission" date="2017-02" db="UniProtKB">
        <authorList>
            <consortium name="WormBaseParasite"/>
        </authorList>
    </citation>
    <scope>IDENTIFICATION</scope>
</reference>
<dbReference type="SUPFAM" id="SSF57196">
    <property type="entry name" value="EGF/Laminin"/>
    <property type="match status" value="1"/>
</dbReference>
<dbReference type="Gene3D" id="2.10.25.10">
    <property type="entry name" value="Laminin"/>
    <property type="match status" value="1"/>
</dbReference>
<keyword evidence="1" id="KW-1185">Reference proteome</keyword>
<dbReference type="WBParaSite" id="ALUE_0000331901-mRNA-1">
    <property type="protein sequence ID" value="ALUE_0000331901-mRNA-1"/>
    <property type="gene ID" value="ALUE_0000331901"/>
</dbReference>
<dbReference type="Proteomes" id="UP000036681">
    <property type="component" value="Unplaced"/>
</dbReference>
<proteinExistence type="predicted"/>
<evidence type="ECO:0000313" key="2">
    <source>
        <dbReference type="WBParaSite" id="ALUE_0000331901-mRNA-1"/>
    </source>
</evidence>
<organism evidence="1 2">
    <name type="scientific">Ascaris lumbricoides</name>
    <name type="common">Giant roundworm</name>
    <dbReference type="NCBI Taxonomy" id="6252"/>
    <lineage>
        <taxon>Eukaryota</taxon>
        <taxon>Metazoa</taxon>
        <taxon>Ecdysozoa</taxon>
        <taxon>Nematoda</taxon>
        <taxon>Chromadorea</taxon>
        <taxon>Rhabditida</taxon>
        <taxon>Spirurina</taxon>
        <taxon>Ascaridomorpha</taxon>
        <taxon>Ascaridoidea</taxon>
        <taxon>Ascarididae</taxon>
        <taxon>Ascaris</taxon>
    </lineage>
</organism>